<dbReference type="Gene3D" id="1.10.260.40">
    <property type="entry name" value="lambda repressor-like DNA-binding domains"/>
    <property type="match status" value="1"/>
</dbReference>
<comment type="caution">
    <text evidence="2">The sequence shown here is derived from an EMBL/GenBank/DDBJ whole genome shotgun (WGS) entry which is preliminary data.</text>
</comment>
<sequence>MIITSKLRLLMAEHNYSIQYVHTETGLSRTTISNLYNGYSDGIKFDTLGKLCDLFKCTPNDLLLLTNIQVLETHYKLNISNEEEMKHGFDYACFCYINFSLDGKLMSLAIPFRIFYMPVSPDFPDISTAHIYLEDHNNEDISRSLGLNGIISKDLNNFFEKHILSNFGDSDLGKRILDMPPEIEYSFD</sequence>
<dbReference type="CDD" id="cd00093">
    <property type="entry name" value="HTH_XRE"/>
    <property type="match status" value="1"/>
</dbReference>
<name>A0ABS0QME0_9STAP</name>
<evidence type="ECO:0000313" key="2">
    <source>
        <dbReference type="EMBL" id="MBH9580352.1"/>
    </source>
</evidence>
<evidence type="ECO:0000313" key="3">
    <source>
        <dbReference type="Proteomes" id="UP000597038"/>
    </source>
</evidence>
<reference evidence="2 3" key="1">
    <citation type="submission" date="2020-12" db="EMBL/GenBank/DDBJ databases">
        <title>Genomic analysis of Staphylococcus felis from a cat with skin infection.</title>
        <authorList>
            <person name="Aslantas O."/>
            <person name="Keskin O."/>
            <person name="Buyukaltay K."/>
            <person name="Gullu Yucetepe A."/>
        </authorList>
    </citation>
    <scope>NUCLEOTIDE SEQUENCE [LARGE SCALE GENOMIC DNA]</scope>
    <source>
        <strain evidence="2 3">HARRANVET</strain>
    </source>
</reference>
<accession>A0ABS0QME0</accession>
<dbReference type="SMART" id="SM00530">
    <property type="entry name" value="HTH_XRE"/>
    <property type="match status" value="1"/>
</dbReference>
<dbReference type="InterPro" id="IPR001387">
    <property type="entry name" value="Cro/C1-type_HTH"/>
</dbReference>
<evidence type="ECO:0000259" key="1">
    <source>
        <dbReference type="PROSITE" id="PS50943"/>
    </source>
</evidence>
<dbReference type="PROSITE" id="PS50943">
    <property type="entry name" value="HTH_CROC1"/>
    <property type="match status" value="1"/>
</dbReference>
<dbReference type="EMBL" id="JAEDAQ010000003">
    <property type="protein sequence ID" value="MBH9580352.1"/>
    <property type="molecule type" value="Genomic_DNA"/>
</dbReference>
<proteinExistence type="predicted"/>
<feature type="domain" description="HTH cro/C1-type" evidence="1">
    <location>
        <begin position="7"/>
        <end position="62"/>
    </location>
</feature>
<protein>
    <submittedName>
        <fullName evidence="2">Helix-turn-helix transcriptional regulator</fullName>
    </submittedName>
</protein>
<dbReference type="RefSeq" id="WP_115902515.1">
    <property type="nucleotide sequence ID" value="NZ_JAEDAQ010000003.1"/>
</dbReference>
<organism evidence="2 3">
    <name type="scientific">Staphylococcus felis</name>
    <dbReference type="NCBI Taxonomy" id="46127"/>
    <lineage>
        <taxon>Bacteria</taxon>
        <taxon>Bacillati</taxon>
        <taxon>Bacillota</taxon>
        <taxon>Bacilli</taxon>
        <taxon>Bacillales</taxon>
        <taxon>Staphylococcaceae</taxon>
        <taxon>Staphylococcus</taxon>
    </lineage>
</organism>
<keyword evidence="3" id="KW-1185">Reference proteome</keyword>
<dbReference type="Proteomes" id="UP000597038">
    <property type="component" value="Unassembled WGS sequence"/>
</dbReference>
<gene>
    <name evidence="2" type="ORF">I9026_03095</name>
</gene>
<dbReference type="Pfam" id="PF13443">
    <property type="entry name" value="HTH_26"/>
    <property type="match status" value="1"/>
</dbReference>
<dbReference type="SUPFAM" id="SSF47413">
    <property type="entry name" value="lambda repressor-like DNA-binding domains"/>
    <property type="match status" value="1"/>
</dbReference>
<dbReference type="InterPro" id="IPR010982">
    <property type="entry name" value="Lambda_DNA-bd_dom_sf"/>
</dbReference>